<feature type="compositionally biased region" description="Polar residues" evidence="6">
    <location>
        <begin position="877"/>
        <end position="895"/>
    </location>
</feature>
<evidence type="ECO:0000256" key="4">
    <source>
        <dbReference type="ARBA" id="ARBA00023136"/>
    </source>
</evidence>
<dbReference type="PANTHER" id="PTHR30026">
    <property type="entry name" value="OUTER MEMBRANE PROTEIN TOLC"/>
    <property type="match status" value="1"/>
</dbReference>
<keyword evidence="2" id="KW-1134">Transmembrane beta strand</keyword>
<reference evidence="7 8" key="1">
    <citation type="submission" date="2019-08" db="EMBL/GenBank/DDBJ databases">
        <title>Deep-cultivation of Planctomycetes and their phenomic and genomic characterization uncovers novel biology.</title>
        <authorList>
            <person name="Wiegand S."/>
            <person name="Jogler M."/>
            <person name="Boedeker C."/>
            <person name="Pinto D."/>
            <person name="Vollmers J."/>
            <person name="Rivas-Marin E."/>
            <person name="Kohn T."/>
            <person name="Peeters S.H."/>
            <person name="Heuer A."/>
            <person name="Rast P."/>
            <person name="Oberbeckmann S."/>
            <person name="Bunk B."/>
            <person name="Jeske O."/>
            <person name="Meyerdierks A."/>
            <person name="Storesund J.E."/>
            <person name="Kallscheuer N."/>
            <person name="Luecker S."/>
            <person name="Lage O.M."/>
            <person name="Pohl T."/>
            <person name="Merkel B.J."/>
            <person name="Hornburger P."/>
            <person name="Mueller R.-W."/>
            <person name="Bruemmer F."/>
            <person name="Labrenz M."/>
            <person name="Spormann A.M."/>
            <person name="Op den Camp H."/>
            <person name="Overmann J."/>
            <person name="Amann R."/>
            <person name="Jetten M.S.M."/>
            <person name="Mascher T."/>
            <person name="Medema M.H."/>
            <person name="Devos D.P."/>
            <person name="Kaster A.-K."/>
            <person name="Ovreas L."/>
            <person name="Rohde M."/>
            <person name="Galperin M.Y."/>
            <person name="Jogler C."/>
        </authorList>
    </citation>
    <scope>NUCLEOTIDE SEQUENCE [LARGE SCALE GENOMIC DNA]</scope>
    <source>
        <strain evidence="7 8">FC18</strain>
    </source>
</reference>
<organism evidence="7 8">
    <name type="scientific">Mariniblastus fucicola</name>
    <dbReference type="NCBI Taxonomy" id="980251"/>
    <lineage>
        <taxon>Bacteria</taxon>
        <taxon>Pseudomonadati</taxon>
        <taxon>Planctomycetota</taxon>
        <taxon>Planctomycetia</taxon>
        <taxon>Pirellulales</taxon>
        <taxon>Pirellulaceae</taxon>
        <taxon>Mariniblastus</taxon>
    </lineage>
</organism>
<keyword evidence="4" id="KW-0472">Membrane</keyword>
<evidence type="ECO:0000256" key="2">
    <source>
        <dbReference type="ARBA" id="ARBA00022452"/>
    </source>
</evidence>
<evidence type="ECO:0000256" key="6">
    <source>
        <dbReference type="SAM" id="MobiDB-lite"/>
    </source>
</evidence>
<evidence type="ECO:0000256" key="3">
    <source>
        <dbReference type="ARBA" id="ARBA00022692"/>
    </source>
</evidence>
<accession>A0A5B9P7G9</accession>
<keyword evidence="3" id="KW-0812">Transmembrane</keyword>
<feature type="region of interest" description="Disordered" evidence="6">
    <location>
        <begin position="57"/>
        <end position="107"/>
    </location>
</feature>
<dbReference type="GO" id="GO:1990281">
    <property type="term" value="C:efflux pump complex"/>
    <property type="evidence" value="ECO:0007669"/>
    <property type="project" value="TreeGrafter"/>
</dbReference>
<dbReference type="GO" id="GO:0009279">
    <property type="term" value="C:cell outer membrane"/>
    <property type="evidence" value="ECO:0007669"/>
    <property type="project" value="UniProtKB-SubCell"/>
</dbReference>
<feature type="region of interest" description="Disordered" evidence="6">
    <location>
        <begin position="874"/>
        <end position="895"/>
    </location>
</feature>
<dbReference type="KEGG" id="mff:MFFC18_07430"/>
<feature type="region of interest" description="Disordered" evidence="6">
    <location>
        <begin position="141"/>
        <end position="348"/>
    </location>
</feature>
<keyword evidence="5" id="KW-0998">Cell outer membrane</keyword>
<evidence type="ECO:0000256" key="5">
    <source>
        <dbReference type="ARBA" id="ARBA00023237"/>
    </source>
</evidence>
<dbReference type="PANTHER" id="PTHR30026:SF23">
    <property type="entry name" value="TO APRF-PUTATIVE OUTER MEMBRANE EFFLUX PROTEIN OR SECRETED ALKALINE PHOSPHATASE-RELATED"/>
    <property type="match status" value="1"/>
</dbReference>
<dbReference type="RefSeq" id="WP_075085179.1">
    <property type="nucleotide sequence ID" value="NZ_CP042912.1"/>
</dbReference>
<dbReference type="InterPro" id="IPR051906">
    <property type="entry name" value="TolC-like"/>
</dbReference>
<dbReference type="OrthoDB" id="229865at2"/>
<dbReference type="Proteomes" id="UP000322214">
    <property type="component" value="Chromosome"/>
</dbReference>
<dbReference type="STRING" id="980251.GCA_001642875_02958"/>
<dbReference type="AlphaFoldDB" id="A0A5B9P7G9"/>
<proteinExistence type="predicted"/>
<dbReference type="GO" id="GO:0015562">
    <property type="term" value="F:efflux transmembrane transporter activity"/>
    <property type="evidence" value="ECO:0007669"/>
    <property type="project" value="InterPro"/>
</dbReference>
<evidence type="ECO:0000256" key="1">
    <source>
        <dbReference type="ARBA" id="ARBA00004442"/>
    </source>
</evidence>
<feature type="compositionally biased region" description="Basic and acidic residues" evidence="6">
    <location>
        <begin position="267"/>
        <end position="281"/>
    </location>
</feature>
<feature type="compositionally biased region" description="Polar residues" evidence="6">
    <location>
        <begin position="154"/>
        <end position="164"/>
    </location>
</feature>
<dbReference type="EMBL" id="CP042912">
    <property type="protein sequence ID" value="QEG20892.1"/>
    <property type="molecule type" value="Genomic_DNA"/>
</dbReference>
<feature type="compositionally biased region" description="Basic and acidic residues" evidence="6">
    <location>
        <begin position="199"/>
        <end position="209"/>
    </location>
</feature>
<comment type="subcellular location">
    <subcellularLocation>
        <location evidence="1">Cell outer membrane</location>
    </subcellularLocation>
</comment>
<dbReference type="Gene3D" id="1.20.1600.10">
    <property type="entry name" value="Outer membrane efflux proteins (OEP)"/>
    <property type="match status" value="1"/>
</dbReference>
<feature type="compositionally biased region" description="Acidic residues" evidence="6">
    <location>
        <begin position="174"/>
        <end position="183"/>
    </location>
</feature>
<evidence type="ECO:0000313" key="7">
    <source>
        <dbReference type="EMBL" id="QEG20892.1"/>
    </source>
</evidence>
<dbReference type="SUPFAM" id="SSF56954">
    <property type="entry name" value="Outer membrane efflux proteins (OEP)"/>
    <property type="match status" value="1"/>
</dbReference>
<evidence type="ECO:0000313" key="8">
    <source>
        <dbReference type="Proteomes" id="UP000322214"/>
    </source>
</evidence>
<dbReference type="GO" id="GO:0015288">
    <property type="term" value="F:porin activity"/>
    <property type="evidence" value="ECO:0007669"/>
    <property type="project" value="TreeGrafter"/>
</dbReference>
<keyword evidence="8" id="KW-1185">Reference proteome</keyword>
<sequence length="895" mass="97373">MPSEIQKFAKEPLVWVGAALLCVPLLASSSLNHLRERFTVDASSVALAEPLEKAPVNEPALGSVDGSSAKDWRQDSDTPIVALPLPPLPTSESEASLAGPSNVATTRTEYSPISLPAADPATNSRDPGSLLEVADLYEDSDSDFPVSEFGNFEAQDSSQATPAKQKSAAKDSSTEESPDEEFDFLFGDDGPQDNSDSDAVEKSQEKLSSEKAPQSKAGSEKAQPKSKPRKLPLKVQEGTPSWLFPEADRKSGRGDKPNRSTWPSANDRSDANADSGAKSESDLMPMEEPDLFQPPAFADQPNEQAEPESLQSVFPQAAEPTYSPLPATPTETFGQPLPAPQEAPSSDYYLQVDSGPDWWTPYCQQPFWQSVPAHQTGLDAVVFTAMQNSPYVKLLNTEPQMAQTVVNEADAVFDWSAFVETSWRDIDRPVVSLLDTGTAGGRFVQQQLLFESGVQKNLRTGGHLRVGQAWQTTDNNSAFLSPPDQATAQILLDYRQPLLRGAGKHVNNSQVLLARIDVDASTSNSQALLQQFLVDVVSEYWELHYSRGVLMQKLRSAERAEQLLSELASLPDAAERKRDLARIQAIATARRTELIRAKNAVATHQETLLNLTYGTAMPDPASLEVVPVELPGVFMVPYDQNFVTEMAVQNRAEVKVALAAIRASAVRQNLVLNDLKPKLDAIVSTFVSGLDQAKDVGGAVGNAFDYDPSYAVGFSFEMPIGRRAANARLTRQQLDYQRLQYQLEQTLGNVRLDARLAYRNVSSIASEMENHKLAVQQAAQDLHFATQQAAAGIADSAGNTSFLIDDLLRSQEGVAAAESRLLRSQTDLSVALVQLKRATGQLLQTAPMPQVADHVVQEASFVQQAGFDQQVPDTLWSVPNTQSGAQAESQSIWDQ</sequence>
<name>A0A5B9P7G9_9BACT</name>
<protein>
    <submittedName>
        <fullName evidence="7">Outer membrane efflux protein</fullName>
    </submittedName>
</protein>
<gene>
    <name evidence="7" type="ORF">MFFC18_07430</name>
</gene>
<feature type="compositionally biased region" description="Basic and acidic residues" evidence="6">
    <location>
        <begin position="246"/>
        <end position="258"/>
    </location>
</feature>